<evidence type="ECO:0000256" key="3">
    <source>
        <dbReference type="ARBA" id="ARBA00022544"/>
    </source>
</evidence>
<feature type="domain" description="Spore germination GerAC-like C-terminal" evidence="8">
    <location>
        <begin position="230"/>
        <end position="395"/>
    </location>
</feature>
<keyword evidence="3" id="KW-0309">Germination</keyword>
<evidence type="ECO:0000256" key="4">
    <source>
        <dbReference type="ARBA" id="ARBA00022729"/>
    </source>
</evidence>
<keyword evidence="5" id="KW-0472">Membrane</keyword>
<comment type="subcellular location">
    <subcellularLocation>
        <location evidence="1">Membrane</location>
        <topology evidence="1">Lipid-anchor</topology>
    </subcellularLocation>
</comment>
<evidence type="ECO:0000256" key="2">
    <source>
        <dbReference type="ARBA" id="ARBA00007886"/>
    </source>
</evidence>
<keyword evidence="4" id="KW-0732">Signal</keyword>
<evidence type="ECO:0000256" key="7">
    <source>
        <dbReference type="ARBA" id="ARBA00023288"/>
    </source>
</evidence>
<sequence>MMNRTSIFSIRFGALACLLILLLTITTGCWNRMELSEISVVLAMGIDKVEDQYQVSVQFVDPSQMSRNRTANRSPAVTISERASTVFEAVRKLTTKTSRRLYFSHLRLLVFDEKTAKEGIKNAMDLMFRDHEVRPDFYIAVAKKNTARDILAIVTPTEVLPAMDIDKSLIVSEKTWAPTAAINVITLLQTLMQDGKEPVLTGVSIIGNLEKSKTMQNVQNPLAYGEYKYEGLGVFKEEKLLGWLNESDSKAYTYIVNKVTSTVGVSKCPNSGGFIAIEVTEANTKIITNVENNKPSITLKMLIEGTINEVQCTINMQDPNEYEQMEQTARETFQTMIEKGIKTVQRKFGVDIFGFGEAFHRNHPKQWNIWKEQWDDVFKQLPVQIDLDYKLNKVGKIINPIDKEPDKER</sequence>
<dbReference type="Gene3D" id="3.30.300.210">
    <property type="entry name" value="Nutrient germinant receptor protein C, domain 3"/>
    <property type="match status" value="1"/>
</dbReference>
<dbReference type="EMBL" id="JBHUHO010000049">
    <property type="protein sequence ID" value="MFD2118025.1"/>
    <property type="molecule type" value="Genomic_DNA"/>
</dbReference>
<comment type="caution">
    <text evidence="10">The sequence shown here is derived from an EMBL/GenBank/DDBJ whole genome shotgun (WGS) entry which is preliminary data.</text>
</comment>
<evidence type="ECO:0000313" key="10">
    <source>
        <dbReference type="EMBL" id="MFD2118025.1"/>
    </source>
</evidence>
<feature type="domain" description="Spore germination protein N-terminal" evidence="9">
    <location>
        <begin position="31"/>
        <end position="204"/>
    </location>
</feature>
<dbReference type="Proteomes" id="UP001597362">
    <property type="component" value="Unassembled WGS sequence"/>
</dbReference>
<accession>A0ABW4YQS0</accession>
<keyword evidence="11" id="KW-1185">Reference proteome</keyword>
<comment type="similarity">
    <text evidence="2">Belongs to the GerABKC lipoprotein family.</text>
</comment>
<evidence type="ECO:0000256" key="5">
    <source>
        <dbReference type="ARBA" id="ARBA00023136"/>
    </source>
</evidence>
<dbReference type="RefSeq" id="WP_377775536.1">
    <property type="nucleotide sequence ID" value="NZ_JBHUHO010000049.1"/>
</dbReference>
<dbReference type="PANTHER" id="PTHR35789:SF1">
    <property type="entry name" value="SPORE GERMINATION PROTEIN B3"/>
    <property type="match status" value="1"/>
</dbReference>
<dbReference type="Gene3D" id="6.20.190.10">
    <property type="entry name" value="Nutrient germinant receptor protein C, domain 1"/>
    <property type="match status" value="1"/>
</dbReference>
<dbReference type="InterPro" id="IPR038501">
    <property type="entry name" value="Spore_GerAC_C_sf"/>
</dbReference>
<dbReference type="Pfam" id="PF25198">
    <property type="entry name" value="Spore_GerAC_N"/>
    <property type="match status" value="1"/>
</dbReference>
<dbReference type="PANTHER" id="PTHR35789">
    <property type="entry name" value="SPORE GERMINATION PROTEIN B3"/>
    <property type="match status" value="1"/>
</dbReference>
<reference evidence="11" key="1">
    <citation type="journal article" date="2019" name="Int. J. Syst. Evol. Microbiol.">
        <title>The Global Catalogue of Microorganisms (GCM) 10K type strain sequencing project: providing services to taxonomists for standard genome sequencing and annotation.</title>
        <authorList>
            <consortium name="The Broad Institute Genomics Platform"/>
            <consortium name="The Broad Institute Genome Sequencing Center for Infectious Disease"/>
            <person name="Wu L."/>
            <person name="Ma J."/>
        </authorList>
    </citation>
    <scope>NUCLEOTIDE SEQUENCE [LARGE SCALE GENOMIC DNA]</scope>
    <source>
        <strain evidence="11">GH52</strain>
    </source>
</reference>
<name>A0ABW4YQS0_9BACL</name>
<evidence type="ECO:0000259" key="9">
    <source>
        <dbReference type="Pfam" id="PF25198"/>
    </source>
</evidence>
<gene>
    <name evidence="10" type="ORF">ACFSJH_20125</name>
</gene>
<dbReference type="InterPro" id="IPR057336">
    <property type="entry name" value="GerAC_N"/>
</dbReference>
<protein>
    <submittedName>
        <fullName evidence="10">Ger(X)C family spore germination protein</fullName>
    </submittedName>
</protein>
<keyword evidence="7" id="KW-0449">Lipoprotein</keyword>
<evidence type="ECO:0000313" key="11">
    <source>
        <dbReference type="Proteomes" id="UP001597362"/>
    </source>
</evidence>
<evidence type="ECO:0000259" key="8">
    <source>
        <dbReference type="Pfam" id="PF05504"/>
    </source>
</evidence>
<dbReference type="NCBIfam" id="TIGR02887">
    <property type="entry name" value="spore_ger_x_C"/>
    <property type="match status" value="1"/>
</dbReference>
<dbReference type="Pfam" id="PF05504">
    <property type="entry name" value="Spore_GerAC"/>
    <property type="match status" value="1"/>
</dbReference>
<evidence type="ECO:0000256" key="6">
    <source>
        <dbReference type="ARBA" id="ARBA00023139"/>
    </source>
</evidence>
<dbReference type="InterPro" id="IPR046953">
    <property type="entry name" value="Spore_GerAC-like_C"/>
</dbReference>
<keyword evidence="6" id="KW-0564">Palmitate</keyword>
<dbReference type="InterPro" id="IPR008844">
    <property type="entry name" value="Spore_GerAC-like"/>
</dbReference>
<dbReference type="PROSITE" id="PS51257">
    <property type="entry name" value="PROKAR_LIPOPROTEIN"/>
    <property type="match status" value="1"/>
</dbReference>
<proteinExistence type="inferred from homology"/>
<evidence type="ECO:0000256" key="1">
    <source>
        <dbReference type="ARBA" id="ARBA00004635"/>
    </source>
</evidence>
<organism evidence="10 11">
    <name type="scientific">Paenibacillus yanchengensis</name>
    <dbReference type="NCBI Taxonomy" id="2035833"/>
    <lineage>
        <taxon>Bacteria</taxon>
        <taxon>Bacillati</taxon>
        <taxon>Bacillota</taxon>
        <taxon>Bacilli</taxon>
        <taxon>Bacillales</taxon>
        <taxon>Paenibacillaceae</taxon>
        <taxon>Paenibacillus</taxon>
    </lineage>
</organism>